<dbReference type="Gene3D" id="1.20.1250.20">
    <property type="entry name" value="MFS general substrate transporter like domains"/>
    <property type="match status" value="1"/>
</dbReference>
<proteinExistence type="predicted"/>
<keyword evidence="3 6" id="KW-0812">Transmembrane</keyword>
<sequence>MTRSNPSRLQPAVIVILSGVVAAMHIGKIPPAIPVLREALGLSLVEAGFLLSMVQMAGMLIGVLAGLAADSIGVRRSIVAGQAILALSGFCAMWAARPFDLLALRGLEGLGFLLTVLPAPGLIRQLVPPARLALYLGLWGTYMGTGAALPLLGGPAIMEVVGWNGLWGLLGGLSAIAAVAVAFLVPPERQQPAPAPAPQADGEPWWERLRTTLTSPGPWRVAIIFAMYTSQWLAVIGFLPSVYAQAGISGQTAGSLTALACLINIVGSVAAGRLLHHGTCARHLLYAGFATMAATAFVAFTPLTAGAPVLRYAAALAFSAVGGLIPGTLFSLVVHVAPNARTVSTTVGWMQQCSAFGQFLGPPFVAWVAGRYGGWHLTWIVTGMASVAGLLLSRGVRFDRQ</sequence>
<keyword evidence="9" id="KW-1185">Reference proteome</keyword>
<feature type="transmembrane region" description="Helical" evidence="6">
    <location>
        <begin position="375"/>
        <end position="393"/>
    </location>
</feature>
<dbReference type="EMBL" id="JBHSOG010000041">
    <property type="protein sequence ID" value="MFC5769772.1"/>
    <property type="molecule type" value="Genomic_DNA"/>
</dbReference>
<feature type="transmembrane region" description="Helical" evidence="6">
    <location>
        <begin position="12"/>
        <end position="29"/>
    </location>
</feature>
<feature type="transmembrane region" description="Helical" evidence="6">
    <location>
        <begin position="284"/>
        <end position="303"/>
    </location>
</feature>
<feature type="transmembrane region" description="Helical" evidence="6">
    <location>
        <begin position="102"/>
        <end position="120"/>
    </location>
</feature>
<reference evidence="9" key="1">
    <citation type="journal article" date="2019" name="Int. J. Syst. Evol. Microbiol.">
        <title>The Global Catalogue of Microorganisms (GCM) 10K type strain sequencing project: providing services to taxonomists for standard genome sequencing and annotation.</title>
        <authorList>
            <consortium name="The Broad Institute Genomics Platform"/>
            <consortium name="The Broad Institute Genome Sequencing Center for Infectious Disease"/>
            <person name="Wu L."/>
            <person name="Ma J."/>
        </authorList>
    </citation>
    <scope>NUCLEOTIDE SEQUENCE [LARGE SCALE GENOMIC DNA]</scope>
    <source>
        <strain evidence="9">SHR3</strain>
    </source>
</reference>
<evidence type="ECO:0000313" key="8">
    <source>
        <dbReference type="EMBL" id="MFC5769772.1"/>
    </source>
</evidence>
<dbReference type="PROSITE" id="PS50850">
    <property type="entry name" value="MFS"/>
    <property type="match status" value="1"/>
</dbReference>
<dbReference type="CDD" id="cd06174">
    <property type="entry name" value="MFS"/>
    <property type="match status" value="1"/>
</dbReference>
<dbReference type="RefSeq" id="WP_232516619.1">
    <property type="nucleotide sequence ID" value="NZ_JBHSOG010000041.1"/>
</dbReference>
<gene>
    <name evidence="8" type="ORF">ACFPTN_10350</name>
</gene>
<dbReference type="PANTHER" id="PTHR43124:SF3">
    <property type="entry name" value="CHLORAMPHENICOL EFFLUX PUMP RV0191"/>
    <property type="match status" value="1"/>
</dbReference>
<feature type="transmembrane region" description="Helical" evidence="6">
    <location>
        <begin position="165"/>
        <end position="185"/>
    </location>
</feature>
<feature type="transmembrane region" description="Helical" evidence="6">
    <location>
        <begin position="78"/>
        <end position="96"/>
    </location>
</feature>
<accession>A0ABW1AR62</accession>
<feature type="transmembrane region" description="Helical" evidence="6">
    <location>
        <begin position="349"/>
        <end position="369"/>
    </location>
</feature>
<keyword evidence="4 6" id="KW-1133">Transmembrane helix</keyword>
<evidence type="ECO:0000256" key="5">
    <source>
        <dbReference type="ARBA" id="ARBA00023136"/>
    </source>
</evidence>
<dbReference type="SUPFAM" id="SSF103473">
    <property type="entry name" value="MFS general substrate transporter"/>
    <property type="match status" value="1"/>
</dbReference>
<dbReference type="PANTHER" id="PTHR43124">
    <property type="entry name" value="PURINE EFFLUX PUMP PBUE"/>
    <property type="match status" value="1"/>
</dbReference>
<evidence type="ECO:0000259" key="7">
    <source>
        <dbReference type="PROSITE" id="PS50850"/>
    </source>
</evidence>
<feature type="transmembrane region" description="Helical" evidence="6">
    <location>
        <begin position="252"/>
        <end position="272"/>
    </location>
</feature>
<dbReference type="Proteomes" id="UP001595974">
    <property type="component" value="Unassembled WGS sequence"/>
</dbReference>
<protein>
    <submittedName>
        <fullName evidence="8">CynX/NimT family MFS transporter</fullName>
    </submittedName>
</protein>
<feature type="transmembrane region" description="Helical" evidence="6">
    <location>
        <begin position="132"/>
        <end position="153"/>
    </location>
</feature>
<keyword evidence="2" id="KW-1003">Cell membrane</keyword>
<dbReference type="InterPro" id="IPR020846">
    <property type="entry name" value="MFS_dom"/>
</dbReference>
<comment type="caution">
    <text evidence="8">The sequence shown here is derived from an EMBL/GenBank/DDBJ whole genome shotgun (WGS) entry which is preliminary data.</text>
</comment>
<evidence type="ECO:0000256" key="6">
    <source>
        <dbReference type="SAM" id="Phobius"/>
    </source>
</evidence>
<feature type="transmembrane region" description="Helical" evidence="6">
    <location>
        <begin position="219"/>
        <end position="240"/>
    </location>
</feature>
<comment type="subcellular location">
    <subcellularLocation>
        <location evidence="1">Cell membrane</location>
        <topology evidence="1">Multi-pass membrane protein</topology>
    </subcellularLocation>
</comment>
<dbReference type="InterPro" id="IPR050189">
    <property type="entry name" value="MFS_Efflux_Transporters"/>
</dbReference>
<feature type="transmembrane region" description="Helical" evidence="6">
    <location>
        <begin position="49"/>
        <end position="69"/>
    </location>
</feature>
<keyword evidence="5 6" id="KW-0472">Membrane</keyword>
<dbReference type="Pfam" id="PF07690">
    <property type="entry name" value="MFS_1"/>
    <property type="match status" value="1"/>
</dbReference>
<feature type="domain" description="Major facilitator superfamily (MFS) profile" evidence="7">
    <location>
        <begin position="11"/>
        <end position="401"/>
    </location>
</feature>
<name>A0ABW1AR62_9RHOO</name>
<organism evidence="8 9">
    <name type="scientific">Thauera sinica</name>
    <dbReference type="NCBI Taxonomy" id="2665146"/>
    <lineage>
        <taxon>Bacteria</taxon>
        <taxon>Pseudomonadati</taxon>
        <taxon>Pseudomonadota</taxon>
        <taxon>Betaproteobacteria</taxon>
        <taxon>Rhodocyclales</taxon>
        <taxon>Zoogloeaceae</taxon>
        <taxon>Thauera</taxon>
    </lineage>
</organism>
<dbReference type="InterPro" id="IPR011701">
    <property type="entry name" value="MFS"/>
</dbReference>
<feature type="transmembrane region" description="Helical" evidence="6">
    <location>
        <begin position="309"/>
        <end position="337"/>
    </location>
</feature>
<evidence type="ECO:0000313" key="9">
    <source>
        <dbReference type="Proteomes" id="UP001595974"/>
    </source>
</evidence>
<evidence type="ECO:0000256" key="1">
    <source>
        <dbReference type="ARBA" id="ARBA00004651"/>
    </source>
</evidence>
<evidence type="ECO:0000256" key="4">
    <source>
        <dbReference type="ARBA" id="ARBA00022989"/>
    </source>
</evidence>
<evidence type="ECO:0000256" key="3">
    <source>
        <dbReference type="ARBA" id="ARBA00022692"/>
    </source>
</evidence>
<dbReference type="InterPro" id="IPR036259">
    <property type="entry name" value="MFS_trans_sf"/>
</dbReference>
<evidence type="ECO:0000256" key="2">
    <source>
        <dbReference type="ARBA" id="ARBA00022475"/>
    </source>
</evidence>